<accession>A0AA96WAN3</accession>
<organism evidence="1">
    <name type="scientific">Leptolyngbya sp. NK1-12</name>
    <dbReference type="NCBI Taxonomy" id="2547451"/>
    <lineage>
        <taxon>Bacteria</taxon>
        <taxon>Bacillati</taxon>
        <taxon>Cyanobacteriota</taxon>
        <taxon>Cyanophyceae</taxon>
        <taxon>Leptolyngbyales</taxon>
        <taxon>Leptolyngbyaceae</taxon>
        <taxon>Leptolyngbya group</taxon>
        <taxon>Leptolyngbya</taxon>
    </lineage>
</organism>
<evidence type="ECO:0000313" key="1">
    <source>
        <dbReference type="EMBL" id="WNZ21594.1"/>
    </source>
</evidence>
<proteinExistence type="predicted"/>
<dbReference type="AlphaFoldDB" id="A0AA96WAN3"/>
<gene>
    <name evidence="1" type="ORF">HJG54_01040</name>
</gene>
<protein>
    <submittedName>
        <fullName evidence="1">Uncharacterized protein</fullName>
    </submittedName>
</protein>
<name>A0AA96WAN3_9CYAN</name>
<sequence>MRAKIDNEVVFIHSEDLPQYKKQGSVVRNSYFWALKAIAGNTPYGGDWEYESEVWLALRRVLLAFAESGYLGLSETTLEFPTEQGEIPPVFRGIASWQNELAE</sequence>
<dbReference type="RefSeq" id="WP_036000912.1">
    <property type="nucleotide sequence ID" value="NZ_CP053586.1"/>
</dbReference>
<reference evidence="1" key="1">
    <citation type="submission" date="2020-05" db="EMBL/GenBank/DDBJ databases">
        <authorList>
            <person name="Zhu T."/>
            <person name="Keshari N."/>
            <person name="Lu X."/>
        </authorList>
    </citation>
    <scope>NUCLEOTIDE SEQUENCE</scope>
    <source>
        <strain evidence="1">NK1-12</strain>
    </source>
</reference>
<dbReference type="EMBL" id="CP053586">
    <property type="protein sequence ID" value="WNZ21594.1"/>
    <property type="molecule type" value="Genomic_DNA"/>
</dbReference>